<feature type="binding site" evidence="5">
    <location>
        <position position="477"/>
    </location>
    <ligand>
        <name>L-glutamate</name>
        <dbReference type="ChEBI" id="CHEBI:29985"/>
    </ligand>
</feature>
<dbReference type="SUPFAM" id="SSF56235">
    <property type="entry name" value="N-terminal nucleophile aminohydrolases (Ntn hydrolases)"/>
    <property type="match status" value="1"/>
</dbReference>
<evidence type="ECO:0000256" key="3">
    <source>
        <dbReference type="ARBA" id="ARBA00047417"/>
    </source>
</evidence>
<dbReference type="InterPro" id="IPR000101">
    <property type="entry name" value="GGT_peptidase"/>
</dbReference>
<comment type="subunit">
    <text evidence="6">This enzyme consists of two polypeptide chains, which are synthesized in precursor form from a single polypeptide.</text>
</comment>
<comment type="similarity">
    <text evidence="6">Belongs to the gamma-glutamyltransferase family.</text>
</comment>
<keyword evidence="6 7" id="KW-0808">Transferase</keyword>
<dbReference type="PANTHER" id="PTHR43881:SF1">
    <property type="entry name" value="GAMMA-GLUTAMYLTRANSPEPTIDASE (AFU_ORTHOLOGUE AFUA_4G13580)"/>
    <property type="match status" value="1"/>
</dbReference>
<protein>
    <recommendedName>
        <fullName evidence="6">Glutathione hydrolase proenzyme</fullName>
        <ecNumber evidence="6">2.3.2.2</ecNumber>
        <ecNumber evidence="6">3.4.19.13</ecNumber>
    </recommendedName>
    <component>
        <recommendedName>
            <fullName evidence="6">Glutathione hydrolase large chain</fullName>
        </recommendedName>
    </component>
    <component>
        <recommendedName>
            <fullName evidence="6">Glutathione hydrolase small chain</fullName>
        </recommendedName>
    </component>
</protein>
<evidence type="ECO:0000256" key="5">
    <source>
        <dbReference type="PIRSR" id="PIRSR600101-2"/>
    </source>
</evidence>
<dbReference type="RefSeq" id="WP_231754315.1">
    <property type="nucleotide sequence ID" value="NZ_CP036271.1"/>
</dbReference>
<gene>
    <name evidence="7" type="primary">ywrD</name>
    <name evidence="7" type="ORF">Pan44_26230</name>
</gene>
<keyword evidence="6" id="KW-0378">Hydrolase</keyword>
<comment type="catalytic activity">
    <reaction evidence="2 6">
        <text>glutathione + H2O = L-cysteinylglycine + L-glutamate</text>
        <dbReference type="Rhea" id="RHEA:28807"/>
        <dbReference type="ChEBI" id="CHEBI:15377"/>
        <dbReference type="ChEBI" id="CHEBI:29985"/>
        <dbReference type="ChEBI" id="CHEBI:57925"/>
        <dbReference type="ChEBI" id="CHEBI:61694"/>
        <dbReference type="EC" id="3.4.19.13"/>
    </reaction>
</comment>
<keyword evidence="6" id="KW-0317">Glutathione biosynthesis</keyword>
<evidence type="ECO:0000256" key="2">
    <source>
        <dbReference type="ARBA" id="ARBA00001089"/>
    </source>
</evidence>
<dbReference type="EMBL" id="CP036271">
    <property type="protein sequence ID" value="QDT54590.1"/>
    <property type="molecule type" value="Genomic_DNA"/>
</dbReference>
<dbReference type="Proteomes" id="UP000315700">
    <property type="component" value="Chromosome"/>
</dbReference>
<dbReference type="EC" id="2.3.2.2" evidence="6"/>
<keyword evidence="6 7" id="KW-0012">Acyltransferase</keyword>
<comment type="PTM">
    <text evidence="6">Cleaved by autocatalysis into a large and a small subunit.</text>
</comment>
<dbReference type="GO" id="GO:0006750">
    <property type="term" value="P:glutathione biosynthetic process"/>
    <property type="evidence" value="ECO:0007669"/>
    <property type="project" value="UniProtKB-KW"/>
</dbReference>
<dbReference type="KEGG" id="ccos:Pan44_26230"/>
<evidence type="ECO:0000313" key="8">
    <source>
        <dbReference type="Proteomes" id="UP000315700"/>
    </source>
</evidence>
<accession>A0A517SEN4</accession>
<evidence type="ECO:0000313" key="7">
    <source>
        <dbReference type="EMBL" id="QDT54590.1"/>
    </source>
</evidence>
<evidence type="ECO:0000256" key="4">
    <source>
        <dbReference type="PIRSR" id="PIRSR600101-1"/>
    </source>
</evidence>
<comment type="catalytic activity">
    <reaction evidence="1 6">
        <text>an S-substituted glutathione + H2O = an S-substituted L-cysteinylglycine + L-glutamate</text>
        <dbReference type="Rhea" id="RHEA:59468"/>
        <dbReference type="ChEBI" id="CHEBI:15377"/>
        <dbReference type="ChEBI" id="CHEBI:29985"/>
        <dbReference type="ChEBI" id="CHEBI:90779"/>
        <dbReference type="ChEBI" id="CHEBI:143103"/>
        <dbReference type="EC" id="3.4.19.13"/>
    </reaction>
</comment>
<dbReference type="GO" id="GO:0036374">
    <property type="term" value="F:glutathione hydrolase activity"/>
    <property type="evidence" value="ECO:0007669"/>
    <property type="project" value="UniProtKB-UniRule"/>
</dbReference>
<dbReference type="EC" id="3.4.19.13" evidence="6"/>
<dbReference type="Gene3D" id="3.60.20.40">
    <property type="match status" value="1"/>
</dbReference>
<evidence type="ECO:0000256" key="6">
    <source>
        <dbReference type="RuleBase" id="RU368036"/>
    </source>
</evidence>
<reference evidence="7 8" key="1">
    <citation type="submission" date="2019-02" db="EMBL/GenBank/DDBJ databases">
        <title>Deep-cultivation of Planctomycetes and their phenomic and genomic characterization uncovers novel biology.</title>
        <authorList>
            <person name="Wiegand S."/>
            <person name="Jogler M."/>
            <person name="Boedeker C."/>
            <person name="Pinto D."/>
            <person name="Vollmers J."/>
            <person name="Rivas-Marin E."/>
            <person name="Kohn T."/>
            <person name="Peeters S.H."/>
            <person name="Heuer A."/>
            <person name="Rast P."/>
            <person name="Oberbeckmann S."/>
            <person name="Bunk B."/>
            <person name="Jeske O."/>
            <person name="Meyerdierks A."/>
            <person name="Storesund J.E."/>
            <person name="Kallscheuer N."/>
            <person name="Luecker S."/>
            <person name="Lage O.M."/>
            <person name="Pohl T."/>
            <person name="Merkel B.J."/>
            <person name="Hornburger P."/>
            <person name="Mueller R.-W."/>
            <person name="Bruemmer F."/>
            <person name="Labrenz M."/>
            <person name="Spormann A.M."/>
            <person name="Op den Camp H."/>
            <person name="Overmann J."/>
            <person name="Amann R."/>
            <person name="Jetten M.S.M."/>
            <person name="Mascher T."/>
            <person name="Medema M.H."/>
            <person name="Devos D.P."/>
            <person name="Kaster A.-K."/>
            <person name="Ovreas L."/>
            <person name="Rohde M."/>
            <person name="Galperin M.Y."/>
            <person name="Jogler C."/>
        </authorList>
    </citation>
    <scope>NUCLEOTIDE SEQUENCE [LARGE SCALE GENOMIC DNA]</scope>
    <source>
        <strain evidence="7 8">Pan44</strain>
    </source>
</reference>
<name>A0A517SEN4_9PLAN</name>
<dbReference type="NCBIfam" id="TIGR00066">
    <property type="entry name" value="g_glut_trans"/>
    <property type="match status" value="1"/>
</dbReference>
<dbReference type="InterPro" id="IPR043138">
    <property type="entry name" value="GGT_lsub"/>
</dbReference>
<keyword evidence="8" id="KW-1185">Reference proteome</keyword>
<organism evidence="7 8">
    <name type="scientific">Caulifigura coniformis</name>
    <dbReference type="NCBI Taxonomy" id="2527983"/>
    <lineage>
        <taxon>Bacteria</taxon>
        <taxon>Pseudomonadati</taxon>
        <taxon>Planctomycetota</taxon>
        <taxon>Planctomycetia</taxon>
        <taxon>Planctomycetales</taxon>
        <taxon>Planctomycetaceae</taxon>
        <taxon>Caulifigura</taxon>
    </lineage>
</organism>
<proteinExistence type="inferred from homology"/>
<sequence length="585" mass="63122">MRGDGVRYTNLTRLVGVAMFSLCLLTGPWAFGKRIMAAGYDRPGNDAQQSRSVVLARRGMVATSHPMAAEVGVEVLRNGGTAADAAIAVNAMLGVVEPMSCGIGGDMFVLYWDAKTKTLHGLNASGRAPEAISRDVFTSSQLTEIPKDGPLTWTVPGCVDGWEELRSRFGRKTLADLLQPAIHTAEEGFPVSEVIAESWNAQAPDLAKWPDSAATWLPDGKAPRFGEIFRNPRLAESLRMIGKEGRDAFYKGSIADRISAFSDANGGYLRKVDLEKHQSEWVEPISTDYRGNTVWELPPNGQGLAVLEMLNILESYDLKTMGPNSPDYLHLLIEAKKLAFADRAKYFADPKFGLVPVKNLLSKEYAARQRKRINPNKAATDVPAGDLTITKGDTVYLCVVDSEGNCCSFIQSNFQAFGSKVTPGDVGFVMQNRGSQFALAEDHANRLEPGKRPFHTIIPAMVTRDGAPWLVFGVMGGDMQAQGQVQVLINIIDFGMNVQQAGDAARIYHQGSASPTGTPASPHGGEVAVESGIPNATMRSLGDRGHTIIRSPGSFGGYQAILIDRERGVLHGGTDPRKDGAAVGY</sequence>
<dbReference type="Gene3D" id="1.10.246.130">
    <property type="match status" value="1"/>
</dbReference>
<comment type="catalytic activity">
    <reaction evidence="3 6">
        <text>an N-terminal (5-L-glutamyl)-[peptide] + an alpha-amino acid = 5-L-glutamyl amino acid + an N-terminal L-alpha-aminoacyl-[peptide]</text>
        <dbReference type="Rhea" id="RHEA:23904"/>
        <dbReference type="Rhea" id="RHEA-COMP:9780"/>
        <dbReference type="Rhea" id="RHEA-COMP:9795"/>
        <dbReference type="ChEBI" id="CHEBI:77644"/>
        <dbReference type="ChEBI" id="CHEBI:78597"/>
        <dbReference type="ChEBI" id="CHEBI:78599"/>
        <dbReference type="ChEBI" id="CHEBI:78608"/>
        <dbReference type="EC" id="2.3.2.2"/>
    </reaction>
</comment>
<dbReference type="InParanoid" id="A0A517SEN4"/>
<dbReference type="AlphaFoldDB" id="A0A517SEN4"/>
<dbReference type="InterPro" id="IPR052896">
    <property type="entry name" value="GGT-like_enzyme"/>
</dbReference>
<dbReference type="InterPro" id="IPR043137">
    <property type="entry name" value="GGT_ssub_C"/>
</dbReference>
<dbReference type="InterPro" id="IPR029055">
    <property type="entry name" value="Ntn_hydrolases_N"/>
</dbReference>
<dbReference type="PANTHER" id="PTHR43881">
    <property type="entry name" value="GAMMA-GLUTAMYLTRANSPEPTIDASE (AFU_ORTHOLOGUE AFUA_4G13580)"/>
    <property type="match status" value="1"/>
</dbReference>
<dbReference type="UniPathway" id="UPA00204"/>
<feature type="active site" description="Nucleophile" evidence="4">
    <location>
        <position position="394"/>
    </location>
</feature>
<evidence type="ECO:0000256" key="1">
    <source>
        <dbReference type="ARBA" id="ARBA00001049"/>
    </source>
</evidence>
<comment type="pathway">
    <text evidence="6">Sulfur metabolism; glutathione metabolism.</text>
</comment>
<dbReference type="Pfam" id="PF01019">
    <property type="entry name" value="G_glu_transpept"/>
    <property type="match status" value="1"/>
</dbReference>
<dbReference type="GO" id="GO:0103068">
    <property type="term" value="F:leukotriene C4 gamma-glutamyl transferase activity"/>
    <property type="evidence" value="ECO:0007669"/>
    <property type="project" value="UniProtKB-EC"/>
</dbReference>
<dbReference type="GO" id="GO:0006751">
    <property type="term" value="P:glutathione catabolic process"/>
    <property type="evidence" value="ECO:0007669"/>
    <property type="project" value="UniProtKB-UniRule"/>
</dbReference>
<dbReference type="PRINTS" id="PR01210">
    <property type="entry name" value="GGTRANSPTASE"/>
</dbReference>
<keyword evidence="6" id="KW-0865">Zymogen</keyword>